<name>A0ABQ5AU25_9ASTR</name>
<sequence>MAEDGKLKIDSMMVMISVSSRGYDRGQEAEQKQVEIMDKEVNQAARDSDDALVCCIENTVEDHIMDSGALFHATYCKEELKGSSYAPVSWTLKDVRYIPSLKRRLISVGQLDKEGYHVGFKDQQWKVTKGSLVVAHRNKRGSLYMVEIGMSMLASKDNVPDVRKSKFIHKAVVLHLLHQSEDPATMILLSKTAAGVTFCVENGIVMLKMVPETPLQFGVAERLSRTFRAESTGLRVEVPKMLWADSVSTSYLIYCIPYFPIGLRIPEEEWQGKDTSLTHLKLSGYEESPGYPKQRYYICGLDLWSQLKSGLSSEITQSLGGSSDTSEGSENSGSFEDSGRSDEEYSEDGASSKEGGSETPQVRRSTRESRAPVRYSPSANYLLLTENGEPESYSEALSSKESVQWKKAIIEEMVSLEKNQTCSLVRISAGKKASQRLWMFNWQEKEPSYVGALNDTSTQHKSEGFQLAGQEENLECRLKEILYGLIQAPRLRYLKFDSFMQKDKAPTWQSSTSLSGSFP</sequence>
<proteinExistence type="predicted"/>
<evidence type="ECO:0000256" key="1">
    <source>
        <dbReference type="SAM" id="MobiDB-lite"/>
    </source>
</evidence>
<accession>A0ABQ5AU25</accession>
<protein>
    <submittedName>
        <fullName evidence="3">Retrovirus-related pol polyprotein from transposon TNT 1-94</fullName>
    </submittedName>
</protein>
<reference evidence="3" key="1">
    <citation type="journal article" date="2022" name="Int. J. Mol. Sci.">
        <title>Draft Genome of Tanacetum Coccineum: Genomic Comparison of Closely Related Tanacetum-Family Plants.</title>
        <authorList>
            <person name="Yamashiro T."/>
            <person name="Shiraishi A."/>
            <person name="Nakayama K."/>
            <person name="Satake H."/>
        </authorList>
    </citation>
    <scope>NUCLEOTIDE SEQUENCE</scope>
</reference>
<reference evidence="3" key="2">
    <citation type="submission" date="2022-01" db="EMBL/GenBank/DDBJ databases">
        <authorList>
            <person name="Yamashiro T."/>
            <person name="Shiraishi A."/>
            <person name="Satake H."/>
            <person name="Nakayama K."/>
        </authorList>
    </citation>
    <scope>NUCLEOTIDE SEQUENCE</scope>
</reference>
<dbReference type="EMBL" id="BQNB010012536">
    <property type="protein sequence ID" value="GJT04801.1"/>
    <property type="molecule type" value="Genomic_DNA"/>
</dbReference>
<gene>
    <name evidence="3" type="ORF">Tco_0839263</name>
</gene>
<evidence type="ECO:0000259" key="2">
    <source>
        <dbReference type="Pfam" id="PF22936"/>
    </source>
</evidence>
<evidence type="ECO:0000313" key="4">
    <source>
        <dbReference type="Proteomes" id="UP001151760"/>
    </source>
</evidence>
<comment type="caution">
    <text evidence="3">The sequence shown here is derived from an EMBL/GenBank/DDBJ whole genome shotgun (WGS) entry which is preliminary data.</text>
</comment>
<feature type="region of interest" description="Disordered" evidence="1">
    <location>
        <begin position="315"/>
        <end position="373"/>
    </location>
</feature>
<feature type="compositionally biased region" description="Polar residues" evidence="1">
    <location>
        <begin position="315"/>
        <end position="335"/>
    </location>
</feature>
<evidence type="ECO:0000313" key="3">
    <source>
        <dbReference type="EMBL" id="GJT04801.1"/>
    </source>
</evidence>
<organism evidence="3 4">
    <name type="scientific">Tanacetum coccineum</name>
    <dbReference type="NCBI Taxonomy" id="301880"/>
    <lineage>
        <taxon>Eukaryota</taxon>
        <taxon>Viridiplantae</taxon>
        <taxon>Streptophyta</taxon>
        <taxon>Embryophyta</taxon>
        <taxon>Tracheophyta</taxon>
        <taxon>Spermatophyta</taxon>
        <taxon>Magnoliopsida</taxon>
        <taxon>eudicotyledons</taxon>
        <taxon>Gunneridae</taxon>
        <taxon>Pentapetalae</taxon>
        <taxon>asterids</taxon>
        <taxon>campanulids</taxon>
        <taxon>Asterales</taxon>
        <taxon>Asteraceae</taxon>
        <taxon>Asteroideae</taxon>
        <taxon>Anthemideae</taxon>
        <taxon>Anthemidinae</taxon>
        <taxon>Tanacetum</taxon>
    </lineage>
</organism>
<dbReference type="InterPro" id="IPR054722">
    <property type="entry name" value="PolX-like_BBD"/>
</dbReference>
<dbReference type="Proteomes" id="UP001151760">
    <property type="component" value="Unassembled WGS sequence"/>
</dbReference>
<feature type="domain" description="Retrovirus-related Pol polyprotein from transposon TNT 1-94-like beta-barrel" evidence="2">
    <location>
        <begin position="89"/>
        <end position="116"/>
    </location>
</feature>
<keyword evidence="4" id="KW-1185">Reference proteome</keyword>
<dbReference type="Pfam" id="PF22936">
    <property type="entry name" value="Pol_BBD"/>
    <property type="match status" value="1"/>
</dbReference>